<dbReference type="Proteomes" id="UP001437256">
    <property type="component" value="Unassembled WGS sequence"/>
</dbReference>
<feature type="transmembrane region" description="Helical" evidence="1">
    <location>
        <begin position="168"/>
        <end position="187"/>
    </location>
</feature>
<keyword evidence="1" id="KW-1133">Transmembrane helix</keyword>
<feature type="transmembrane region" description="Helical" evidence="1">
    <location>
        <begin position="295"/>
        <end position="311"/>
    </location>
</feature>
<protein>
    <submittedName>
        <fullName evidence="2">Uncharacterized protein</fullName>
    </submittedName>
</protein>
<keyword evidence="3" id="KW-1185">Reference proteome</keyword>
<evidence type="ECO:0000256" key="1">
    <source>
        <dbReference type="SAM" id="Phobius"/>
    </source>
</evidence>
<proteinExistence type="predicted"/>
<sequence length="447" mass="50023">MLHFVFESLTRSLSVSSLSKWLNRVLHPPTVLVEEVPVLIPSRTFPLPPSRSLDVPLVNEGYDTLWQVGIGILVLVLFSSLALVSQKAWARQSLVFMLFAPVAIVVYTSPTLLDTIVSLDVVALSTDILDWLGLAYTGVVEWSTVSLSTSPNNVVGDLVSATARMADFLVFWSSLAASLTTVVNSLATIIVRSLVNISLDIARGHLAVVVWVFRTLTTTPLPTFVEFWDAITAYWTLLALESCMGVVTQEFMSSLSAHRAAHPNSLTRSKLLIIAAADAKKAFINWILIEVVLFAKFYFMFCVTLAAFIFFKDEDKLRFIQSHSILRHSYNLLSPVYRLSRSAVIHIYHFFSTLRACLTFMSRAFTLEIIVTLPTWKQIKAGHLNTCGLKFVSWDDSEWLWDDSDLYDRGKLGLYTKGGWYEGAWRAGHAWFLLSIMVGSDLGRPTP</sequence>
<organism evidence="2 3">
    <name type="scientific">Marasmius tenuissimus</name>
    <dbReference type="NCBI Taxonomy" id="585030"/>
    <lineage>
        <taxon>Eukaryota</taxon>
        <taxon>Fungi</taxon>
        <taxon>Dikarya</taxon>
        <taxon>Basidiomycota</taxon>
        <taxon>Agaricomycotina</taxon>
        <taxon>Agaricomycetes</taxon>
        <taxon>Agaricomycetidae</taxon>
        <taxon>Agaricales</taxon>
        <taxon>Marasmiineae</taxon>
        <taxon>Marasmiaceae</taxon>
        <taxon>Marasmius</taxon>
    </lineage>
</organism>
<evidence type="ECO:0000313" key="2">
    <source>
        <dbReference type="EMBL" id="KAL0065994.1"/>
    </source>
</evidence>
<reference evidence="2 3" key="1">
    <citation type="submission" date="2024-05" db="EMBL/GenBank/DDBJ databases">
        <title>A draft genome resource for the thread blight pathogen Marasmius tenuissimus strain MS-2.</title>
        <authorList>
            <person name="Yulfo-Soto G.E."/>
            <person name="Baruah I.K."/>
            <person name="Amoako-Attah I."/>
            <person name="Bukari Y."/>
            <person name="Meinhardt L.W."/>
            <person name="Bailey B.A."/>
            <person name="Cohen S.P."/>
        </authorList>
    </citation>
    <scope>NUCLEOTIDE SEQUENCE [LARGE SCALE GENOMIC DNA]</scope>
    <source>
        <strain evidence="2 3">MS-2</strain>
    </source>
</reference>
<gene>
    <name evidence="2" type="ORF">AAF712_006983</name>
</gene>
<keyword evidence="1" id="KW-0472">Membrane</keyword>
<accession>A0ABR2ZYX0</accession>
<name>A0ABR2ZYX0_9AGAR</name>
<feature type="transmembrane region" description="Helical" evidence="1">
    <location>
        <begin position="95"/>
        <end position="113"/>
    </location>
</feature>
<comment type="caution">
    <text evidence="2">The sequence shown here is derived from an EMBL/GenBank/DDBJ whole genome shotgun (WGS) entry which is preliminary data.</text>
</comment>
<evidence type="ECO:0000313" key="3">
    <source>
        <dbReference type="Proteomes" id="UP001437256"/>
    </source>
</evidence>
<feature type="transmembrane region" description="Helical" evidence="1">
    <location>
        <begin position="64"/>
        <end position="83"/>
    </location>
</feature>
<dbReference type="EMBL" id="JBBXMP010000040">
    <property type="protein sequence ID" value="KAL0065994.1"/>
    <property type="molecule type" value="Genomic_DNA"/>
</dbReference>
<keyword evidence="1" id="KW-0812">Transmembrane</keyword>